<evidence type="ECO:0000313" key="7">
    <source>
        <dbReference type="Proteomes" id="UP000325827"/>
    </source>
</evidence>
<dbReference type="GO" id="GO:0016887">
    <property type="term" value="F:ATP hydrolysis activity"/>
    <property type="evidence" value="ECO:0007669"/>
    <property type="project" value="InterPro"/>
</dbReference>
<name>A0A5J5IWW3_9MICO</name>
<evidence type="ECO:0000256" key="4">
    <source>
        <dbReference type="ARBA" id="ARBA00022840"/>
    </source>
</evidence>
<evidence type="ECO:0000256" key="2">
    <source>
        <dbReference type="ARBA" id="ARBA00022448"/>
    </source>
</evidence>
<evidence type="ECO:0000256" key="3">
    <source>
        <dbReference type="ARBA" id="ARBA00022741"/>
    </source>
</evidence>
<dbReference type="PROSITE" id="PS00211">
    <property type="entry name" value="ABC_TRANSPORTER_1"/>
    <property type="match status" value="1"/>
</dbReference>
<dbReference type="PANTHER" id="PTHR43335">
    <property type="entry name" value="ABC TRANSPORTER, ATP-BINDING PROTEIN"/>
    <property type="match status" value="1"/>
</dbReference>
<dbReference type="InterPro" id="IPR027417">
    <property type="entry name" value="P-loop_NTPase"/>
</dbReference>
<evidence type="ECO:0000313" key="6">
    <source>
        <dbReference type="EMBL" id="KAA9104985.1"/>
    </source>
</evidence>
<dbReference type="InterPro" id="IPR017871">
    <property type="entry name" value="ABC_transporter-like_CS"/>
</dbReference>
<proteinExistence type="inferred from homology"/>
<dbReference type="GO" id="GO:0005524">
    <property type="term" value="F:ATP binding"/>
    <property type="evidence" value="ECO:0007669"/>
    <property type="project" value="UniProtKB-KW"/>
</dbReference>
<protein>
    <submittedName>
        <fullName evidence="6">ATP-binding cassette domain-containing protein</fullName>
    </submittedName>
</protein>
<dbReference type="Gene3D" id="3.40.50.300">
    <property type="entry name" value="P-loop containing nucleotide triphosphate hydrolases"/>
    <property type="match status" value="1"/>
</dbReference>
<keyword evidence="7" id="KW-1185">Reference proteome</keyword>
<dbReference type="Pfam" id="PF00005">
    <property type="entry name" value="ABC_tran"/>
    <property type="match status" value="1"/>
</dbReference>
<dbReference type="SUPFAM" id="SSF52540">
    <property type="entry name" value="P-loop containing nucleoside triphosphate hydrolases"/>
    <property type="match status" value="1"/>
</dbReference>
<evidence type="ECO:0000256" key="1">
    <source>
        <dbReference type="ARBA" id="ARBA00005417"/>
    </source>
</evidence>
<comment type="caution">
    <text evidence="6">The sequence shown here is derived from an EMBL/GenBank/DDBJ whole genome shotgun (WGS) entry which is preliminary data.</text>
</comment>
<dbReference type="PROSITE" id="PS50893">
    <property type="entry name" value="ABC_TRANSPORTER_2"/>
    <property type="match status" value="1"/>
</dbReference>
<dbReference type="InterPro" id="IPR003593">
    <property type="entry name" value="AAA+_ATPase"/>
</dbReference>
<organism evidence="6 7">
    <name type="scientific">Microbacterium rhizomatis</name>
    <dbReference type="NCBI Taxonomy" id="1631477"/>
    <lineage>
        <taxon>Bacteria</taxon>
        <taxon>Bacillati</taxon>
        <taxon>Actinomycetota</taxon>
        <taxon>Actinomycetes</taxon>
        <taxon>Micrococcales</taxon>
        <taxon>Microbacteriaceae</taxon>
        <taxon>Microbacterium</taxon>
    </lineage>
</organism>
<reference evidence="7" key="1">
    <citation type="submission" date="2019-09" db="EMBL/GenBank/DDBJ databases">
        <title>Mumia zhuanghuii sp. nov. isolated from the intestinal contents of plateau pika (Ochotona curzoniae) in the Qinghai-Tibet plateau of China.</title>
        <authorList>
            <person name="Tian Z."/>
        </authorList>
    </citation>
    <scope>NUCLEOTIDE SEQUENCE [LARGE SCALE GENOMIC DNA]</scope>
    <source>
        <strain evidence="7">JCM 30598</strain>
    </source>
</reference>
<gene>
    <name evidence="6" type="ORF">F6B43_18225</name>
</gene>
<feature type="domain" description="ABC transporter" evidence="5">
    <location>
        <begin position="17"/>
        <end position="224"/>
    </location>
</feature>
<keyword evidence="2" id="KW-0813">Transport</keyword>
<dbReference type="InterPro" id="IPR003439">
    <property type="entry name" value="ABC_transporter-like_ATP-bd"/>
</dbReference>
<dbReference type="OrthoDB" id="6198786at2"/>
<keyword evidence="4 6" id="KW-0067">ATP-binding</keyword>
<dbReference type="RefSeq" id="WP_150450444.1">
    <property type="nucleotide sequence ID" value="NZ_VYSA01000006.1"/>
</dbReference>
<accession>A0A5J5IWW3</accession>
<dbReference type="EMBL" id="VYSA01000006">
    <property type="protein sequence ID" value="KAA9104985.1"/>
    <property type="molecule type" value="Genomic_DNA"/>
</dbReference>
<sequence length="224" mass="23863">MNAGATGFRTKPSVGSIDLREVGVTSAGVELLPPTTFVSAAGKATAVRGRNGAGKSTLLKVMCGQYAPSSGSAFVAGSDVRHPGRDFRRRVASMIGLPPMAPDLTVRDHVDLVAATWFSGMSQRAAVAAQVVEATGLAELEHRFPHELSSGQRQLFGLGLILARPYEVLILDEPEQRLDSEHVKRLSGILIALRNEGRTLIVATHSDALTEAFADQVLTLDPQR</sequence>
<keyword evidence="3" id="KW-0547">Nucleotide-binding</keyword>
<dbReference type="Proteomes" id="UP000325827">
    <property type="component" value="Unassembled WGS sequence"/>
</dbReference>
<dbReference type="AlphaFoldDB" id="A0A5J5IWW3"/>
<evidence type="ECO:0000259" key="5">
    <source>
        <dbReference type="PROSITE" id="PS50893"/>
    </source>
</evidence>
<dbReference type="SMART" id="SM00382">
    <property type="entry name" value="AAA"/>
    <property type="match status" value="1"/>
</dbReference>
<comment type="similarity">
    <text evidence="1">Belongs to the ABC transporter superfamily.</text>
</comment>